<dbReference type="InterPro" id="IPR044084">
    <property type="entry name" value="AvModA-like_subst-bd"/>
</dbReference>
<dbReference type="CDD" id="cd13539">
    <property type="entry name" value="PBP2_AvModA"/>
    <property type="match status" value="1"/>
</dbReference>
<keyword evidence="3 5" id="KW-0732">Signal</keyword>
<protein>
    <submittedName>
        <fullName evidence="6">Molybdate ABC transporter substrate-binding protein</fullName>
    </submittedName>
</protein>
<dbReference type="SUPFAM" id="SSF53850">
    <property type="entry name" value="Periplasmic binding protein-like II"/>
    <property type="match status" value="1"/>
</dbReference>
<dbReference type="GO" id="GO:0046872">
    <property type="term" value="F:metal ion binding"/>
    <property type="evidence" value="ECO:0007669"/>
    <property type="project" value="UniProtKB-KW"/>
</dbReference>
<sequence length="256" mass="26767">MDVFSFIKHAAAAALALASCVGGAHAGEAKIAVAANFTQAAKEIGEAFEKETGHEAVFSFGATGQLYAQISQGAPFDVLLAADQARPEKAVAEGFAVAGSRFTYAVGKIVLYSTDKFLVTGDKTLRSGGFHNIAIANPVTAPYGATAVDVMKALGVYEALRTKLVRGGNIAQTYQFVATGAAELGFVALSQIATHGKGSRWTVPEDLYSPIAQDAVLLRHGEGNEAAEAFITFLKGAKAHAIIERYGYGAPTEKHE</sequence>
<feature type="signal peptide" evidence="5">
    <location>
        <begin position="1"/>
        <end position="26"/>
    </location>
</feature>
<gene>
    <name evidence="6" type="primary">modA</name>
    <name evidence="6" type="ORF">CW354_16995</name>
</gene>
<dbReference type="InterPro" id="IPR005950">
    <property type="entry name" value="ModA"/>
</dbReference>
<feature type="chain" id="PRO_5015708881" evidence="5">
    <location>
        <begin position="27"/>
        <end position="256"/>
    </location>
</feature>
<evidence type="ECO:0000256" key="4">
    <source>
        <dbReference type="PIRSR" id="PIRSR004846-1"/>
    </source>
</evidence>
<dbReference type="Gene3D" id="3.40.190.10">
    <property type="entry name" value="Periplasmic binding protein-like II"/>
    <property type="match status" value="2"/>
</dbReference>
<keyword evidence="4" id="KW-0500">Molybdenum</keyword>
<evidence type="ECO:0000256" key="1">
    <source>
        <dbReference type="ARBA" id="ARBA00009175"/>
    </source>
</evidence>
<dbReference type="AlphaFoldDB" id="A0A2S7K0N9"/>
<dbReference type="GO" id="GO:0015689">
    <property type="term" value="P:molybdate ion transport"/>
    <property type="evidence" value="ECO:0007669"/>
    <property type="project" value="InterPro"/>
</dbReference>
<dbReference type="PANTHER" id="PTHR30632:SF14">
    <property type="entry name" value="TUNGSTATE_MOLYBDATE_CHROMATE-BINDING PROTEIN MODA"/>
    <property type="match status" value="1"/>
</dbReference>
<dbReference type="PIRSF" id="PIRSF004846">
    <property type="entry name" value="ModA"/>
    <property type="match status" value="1"/>
</dbReference>
<feature type="binding site" evidence="4">
    <location>
        <position position="63"/>
    </location>
    <ligand>
        <name>molybdate</name>
        <dbReference type="ChEBI" id="CHEBI:36264"/>
    </ligand>
</feature>
<name>A0A2S7K0N9_9PROT</name>
<dbReference type="Pfam" id="PF13531">
    <property type="entry name" value="SBP_bac_11"/>
    <property type="match status" value="1"/>
</dbReference>
<dbReference type="RefSeq" id="WP_104831281.1">
    <property type="nucleotide sequence ID" value="NZ_PJCH01000015.1"/>
</dbReference>
<feature type="binding site" evidence="4">
    <location>
        <position position="170"/>
    </location>
    <ligand>
        <name>molybdate</name>
        <dbReference type="ChEBI" id="CHEBI:36264"/>
    </ligand>
</feature>
<reference evidence="6 7" key="1">
    <citation type="submission" date="2017-12" db="EMBL/GenBank/DDBJ databases">
        <authorList>
            <person name="Hurst M.R.H."/>
        </authorList>
    </citation>
    <scope>NUCLEOTIDE SEQUENCE [LARGE SCALE GENOMIC DNA]</scope>
    <source>
        <strain evidence="6 7">SY-3-19</strain>
    </source>
</reference>
<organism evidence="6 7">
    <name type="scientific">Hyphococcus luteus</name>
    <dbReference type="NCBI Taxonomy" id="2058213"/>
    <lineage>
        <taxon>Bacteria</taxon>
        <taxon>Pseudomonadati</taxon>
        <taxon>Pseudomonadota</taxon>
        <taxon>Alphaproteobacteria</taxon>
        <taxon>Parvularculales</taxon>
        <taxon>Parvularculaceae</taxon>
        <taxon>Hyphococcus</taxon>
    </lineage>
</organism>
<keyword evidence="2 4" id="KW-0479">Metal-binding</keyword>
<evidence type="ECO:0000256" key="5">
    <source>
        <dbReference type="SAM" id="SignalP"/>
    </source>
</evidence>
<dbReference type="GO" id="GO:0030973">
    <property type="term" value="F:molybdate ion binding"/>
    <property type="evidence" value="ECO:0007669"/>
    <property type="project" value="InterPro"/>
</dbReference>
<evidence type="ECO:0000256" key="3">
    <source>
        <dbReference type="ARBA" id="ARBA00022729"/>
    </source>
</evidence>
<accession>A0A2S7K0N9</accession>
<evidence type="ECO:0000313" key="6">
    <source>
        <dbReference type="EMBL" id="PQA86069.1"/>
    </source>
</evidence>
<evidence type="ECO:0000256" key="2">
    <source>
        <dbReference type="ARBA" id="ARBA00022723"/>
    </source>
</evidence>
<dbReference type="EMBL" id="PJCH01000015">
    <property type="protein sequence ID" value="PQA86069.1"/>
    <property type="molecule type" value="Genomic_DNA"/>
</dbReference>
<dbReference type="PANTHER" id="PTHR30632">
    <property type="entry name" value="MOLYBDATE-BINDING PERIPLASMIC PROTEIN"/>
    <property type="match status" value="1"/>
</dbReference>
<dbReference type="InterPro" id="IPR050682">
    <property type="entry name" value="ModA/WtpA"/>
</dbReference>
<keyword evidence="7" id="KW-1185">Reference proteome</keyword>
<comment type="similarity">
    <text evidence="1">Belongs to the bacterial solute-binding protein ModA family.</text>
</comment>
<proteinExistence type="inferred from homology"/>
<dbReference type="OrthoDB" id="9785015at2"/>
<evidence type="ECO:0000313" key="7">
    <source>
        <dbReference type="Proteomes" id="UP000239504"/>
    </source>
</evidence>
<comment type="caution">
    <text evidence="6">The sequence shown here is derived from an EMBL/GenBank/DDBJ whole genome shotgun (WGS) entry which is preliminary data.</text>
</comment>
<dbReference type="Proteomes" id="UP000239504">
    <property type="component" value="Unassembled WGS sequence"/>
</dbReference>
<dbReference type="NCBIfam" id="TIGR01256">
    <property type="entry name" value="modA"/>
    <property type="match status" value="1"/>
</dbReference>